<evidence type="ECO:0000256" key="7">
    <source>
        <dbReference type="ARBA" id="ARBA00022692"/>
    </source>
</evidence>
<evidence type="ECO:0000256" key="11">
    <source>
        <dbReference type="ARBA" id="ARBA00023034"/>
    </source>
</evidence>
<evidence type="ECO:0000256" key="6">
    <source>
        <dbReference type="ARBA" id="ARBA00022679"/>
    </source>
</evidence>
<feature type="compositionally biased region" description="Low complexity" evidence="17">
    <location>
        <begin position="424"/>
        <end position="437"/>
    </location>
</feature>
<comment type="pathway">
    <text evidence="3">Protein modification; protein glycosylation.</text>
</comment>
<comment type="cofactor">
    <cofactor evidence="1">
        <name>Mn(2+)</name>
        <dbReference type="ChEBI" id="CHEBI:29035"/>
    </cofactor>
</comment>
<evidence type="ECO:0000256" key="5">
    <source>
        <dbReference type="ARBA" id="ARBA00022676"/>
    </source>
</evidence>
<feature type="compositionally biased region" description="Polar residues" evidence="17">
    <location>
        <begin position="628"/>
        <end position="638"/>
    </location>
</feature>
<keyword evidence="7" id="KW-0812">Transmembrane</keyword>
<keyword evidence="10" id="KW-1133">Transmembrane helix</keyword>
<dbReference type="Proteomes" id="UP001178507">
    <property type="component" value="Unassembled WGS sequence"/>
</dbReference>
<reference evidence="18" key="1">
    <citation type="submission" date="2023-08" db="EMBL/GenBank/DDBJ databases">
        <authorList>
            <person name="Chen Y."/>
            <person name="Shah S."/>
            <person name="Dougan E. K."/>
            <person name="Thang M."/>
            <person name="Chan C."/>
        </authorList>
    </citation>
    <scope>NUCLEOTIDE SEQUENCE</scope>
</reference>
<keyword evidence="11" id="KW-0333">Golgi apparatus</keyword>
<dbReference type="PANTHER" id="PTHR10468:SF0">
    <property type="entry name" value="ALPHA-1,3-MANNOSYL-GLYCOPROTEIN 2-BETA-N-ACETYLGLUCOSAMINYLTRANSFERASE"/>
    <property type="match status" value="1"/>
</dbReference>
<feature type="compositionally biased region" description="Polar residues" evidence="17">
    <location>
        <begin position="489"/>
        <end position="505"/>
    </location>
</feature>
<name>A0AA36MT83_9DINO</name>
<feature type="compositionally biased region" description="Polar residues" evidence="17">
    <location>
        <begin position="537"/>
        <end position="551"/>
    </location>
</feature>
<comment type="caution">
    <text evidence="18">The sequence shown here is derived from an EMBL/GenBank/DDBJ whole genome shotgun (WGS) entry which is preliminary data.</text>
</comment>
<evidence type="ECO:0000256" key="12">
    <source>
        <dbReference type="ARBA" id="ARBA00023136"/>
    </source>
</evidence>
<organism evidence="18 19">
    <name type="scientific">Effrenium voratum</name>
    <dbReference type="NCBI Taxonomy" id="2562239"/>
    <lineage>
        <taxon>Eukaryota</taxon>
        <taxon>Sar</taxon>
        <taxon>Alveolata</taxon>
        <taxon>Dinophyceae</taxon>
        <taxon>Suessiales</taxon>
        <taxon>Symbiodiniaceae</taxon>
        <taxon>Effrenium</taxon>
    </lineage>
</organism>
<protein>
    <recommendedName>
        <fullName evidence="14">alpha-1,3-mannosyl-glycoprotein 2-beta-N-acetylglucosaminyltransferase</fullName>
        <ecNumber evidence="14">2.4.1.101</ecNumber>
    </recommendedName>
    <alternativeName>
        <fullName evidence="15">N-glycosyl-oligosaccharide-glycoprotein N-acetylglucosaminyltransferase I</fullName>
    </alternativeName>
</protein>
<comment type="subcellular location">
    <subcellularLocation>
        <location evidence="2">Golgi apparatus membrane</location>
        <topology evidence="2">Single-pass type II membrane protein</topology>
    </subcellularLocation>
</comment>
<evidence type="ECO:0000256" key="10">
    <source>
        <dbReference type="ARBA" id="ARBA00022989"/>
    </source>
</evidence>
<dbReference type="GO" id="GO:0003827">
    <property type="term" value="F:alpha-1,3-mannosylglycoprotein 2-beta-N-acetylglucosaminyltransferase activity"/>
    <property type="evidence" value="ECO:0007669"/>
    <property type="project" value="UniProtKB-EC"/>
</dbReference>
<keyword evidence="19" id="KW-1185">Reference proteome</keyword>
<dbReference type="Gene3D" id="3.90.550.10">
    <property type="entry name" value="Spore Coat Polysaccharide Biosynthesis Protein SpsA, Chain A"/>
    <property type="match status" value="1"/>
</dbReference>
<evidence type="ECO:0000256" key="3">
    <source>
        <dbReference type="ARBA" id="ARBA00004922"/>
    </source>
</evidence>
<evidence type="ECO:0000256" key="2">
    <source>
        <dbReference type="ARBA" id="ARBA00004323"/>
    </source>
</evidence>
<dbReference type="GO" id="GO:0000139">
    <property type="term" value="C:Golgi membrane"/>
    <property type="evidence" value="ECO:0007669"/>
    <property type="project" value="UniProtKB-SubCell"/>
</dbReference>
<evidence type="ECO:0000256" key="15">
    <source>
        <dbReference type="ARBA" id="ARBA00041712"/>
    </source>
</evidence>
<evidence type="ECO:0000256" key="4">
    <source>
        <dbReference type="ARBA" id="ARBA00006492"/>
    </source>
</evidence>
<evidence type="ECO:0000256" key="14">
    <source>
        <dbReference type="ARBA" id="ARBA00038949"/>
    </source>
</evidence>
<evidence type="ECO:0000256" key="16">
    <source>
        <dbReference type="ARBA" id="ARBA00049421"/>
    </source>
</evidence>
<dbReference type="SUPFAM" id="SSF53448">
    <property type="entry name" value="Nucleotide-diphospho-sugar transferases"/>
    <property type="match status" value="1"/>
</dbReference>
<dbReference type="GO" id="GO:0046872">
    <property type="term" value="F:metal ion binding"/>
    <property type="evidence" value="ECO:0007669"/>
    <property type="project" value="UniProtKB-KW"/>
</dbReference>
<evidence type="ECO:0000256" key="17">
    <source>
        <dbReference type="SAM" id="MobiDB-lite"/>
    </source>
</evidence>
<dbReference type="EMBL" id="CAUJNA010000603">
    <property type="protein sequence ID" value="CAJ1379170.1"/>
    <property type="molecule type" value="Genomic_DNA"/>
</dbReference>
<keyword evidence="9" id="KW-0735">Signal-anchor</keyword>
<feature type="compositionally biased region" description="Low complexity" evidence="17">
    <location>
        <begin position="515"/>
        <end position="529"/>
    </location>
</feature>
<dbReference type="PANTHER" id="PTHR10468">
    <property type="entry name" value="PROTEIN O-LINKED-MANNOSE BETA-1,2-N-ACETYLGLUCOSAMINYLTRANSFERASE 1/ALPHA-1,3-MANNOSYL-GLYCOPROTEIN 2-BETA-N-ACETYLGLUCOSAMINYLTRANSFERASE"/>
    <property type="match status" value="1"/>
</dbReference>
<feature type="non-terminal residue" evidence="18">
    <location>
        <position position="1"/>
    </location>
</feature>
<evidence type="ECO:0000256" key="1">
    <source>
        <dbReference type="ARBA" id="ARBA00001936"/>
    </source>
</evidence>
<evidence type="ECO:0000256" key="9">
    <source>
        <dbReference type="ARBA" id="ARBA00022968"/>
    </source>
</evidence>
<keyword evidence="5" id="KW-0328">Glycosyltransferase</keyword>
<accession>A0AA36MT83</accession>
<dbReference type="InterPro" id="IPR052261">
    <property type="entry name" value="Glycosyltransferase_13"/>
</dbReference>
<dbReference type="Pfam" id="PF03071">
    <property type="entry name" value="GNT-I"/>
    <property type="match status" value="1"/>
</dbReference>
<dbReference type="AlphaFoldDB" id="A0AA36MT83"/>
<dbReference type="InterPro" id="IPR004139">
    <property type="entry name" value="Glyco_trans_13"/>
</dbReference>
<comment type="catalytic activity">
    <reaction evidence="16">
        <text>N(4)-(alpha-D-Man-(1-&gt;3)-[alpha-D-Man-(1-&gt;3)-[alpha-D-Man-(1-&gt;6)]-alpha-D-Man-(1-&gt;6)]-beta-D-Man-(1-&gt;4)-beta-D-GlcNAc-(1-&gt;4)-beta-D-GlcNAc)-L-asparaginyl-[protein] (N-glucan mannose isomer 5A1,2) + UDP-N-acetyl-alpha-D-glucosamine = N(4)-{beta-D-GlcNAc-(1-&gt;2)-alpha-D-Man-(1-&gt;3)-[alpha-D-Man-(1-&gt;3)-[alpha-D-Man-(1-&gt;6)]-alpha-D-Man-(1-&gt;6)]-beta-D-Man-(1-&gt;4)-beta-D-GlcNAc-(1-&gt;4)-beta-D-GlcNAc}-L-asparaginyl-[protein] + UDP + H(+)</text>
        <dbReference type="Rhea" id="RHEA:11456"/>
        <dbReference type="Rhea" id="RHEA-COMP:14367"/>
        <dbReference type="Rhea" id="RHEA-COMP:14368"/>
        <dbReference type="ChEBI" id="CHEBI:15378"/>
        <dbReference type="ChEBI" id="CHEBI:57705"/>
        <dbReference type="ChEBI" id="CHEBI:58223"/>
        <dbReference type="ChEBI" id="CHEBI:59087"/>
        <dbReference type="ChEBI" id="CHEBI:60625"/>
        <dbReference type="EC" id="2.4.1.101"/>
    </reaction>
</comment>
<keyword evidence="6" id="KW-0808">Transferase</keyword>
<evidence type="ECO:0000313" key="18">
    <source>
        <dbReference type="EMBL" id="CAJ1379170.1"/>
    </source>
</evidence>
<keyword evidence="13" id="KW-0464">Manganese</keyword>
<proteinExistence type="inferred from homology"/>
<feature type="region of interest" description="Disordered" evidence="17">
    <location>
        <begin position="424"/>
        <end position="455"/>
    </location>
</feature>
<feature type="compositionally biased region" description="Low complexity" evidence="17">
    <location>
        <begin position="606"/>
        <end position="620"/>
    </location>
</feature>
<dbReference type="InterPro" id="IPR029044">
    <property type="entry name" value="Nucleotide-diphossugar_trans"/>
</dbReference>
<gene>
    <name evidence="18" type="ORF">EVOR1521_LOCUS7494</name>
</gene>
<keyword evidence="12" id="KW-0472">Membrane</keyword>
<feature type="region of interest" description="Disordered" evidence="17">
    <location>
        <begin position="473"/>
        <end position="638"/>
    </location>
</feature>
<dbReference type="EC" id="2.4.1.101" evidence="14"/>
<evidence type="ECO:0000256" key="13">
    <source>
        <dbReference type="ARBA" id="ARBA00023211"/>
    </source>
</evidence>
<evidence type="ECO:0000313" key="19">
    <source>
        <dbReference type="Proteomes" id="UP001178507"/>
    </source>
</evidence>
<sequence>GPKSFGERVASHYKAALQYVLTETFRDQSALVIMEEDVVVSLDFLLYFAQLKPLLQHEDLLGVSAWNENALGPYSASRQRLLRVDSFSGVAWMVSTQRLRELLPKWPRNFWQKFLGKVGREGRQFIIPELPRVQHAGGDRQEDGGPLFSTSRDLRDADLGDLQRMSAEAYGRTLAAELQAASLVEDLADLPAPLHIKEGSNLRWRVHYQSDQPESDGTWRFVARFLQLPEDGHPAMLDGVTKLLWGRGFLYMVASSSGLALKARLRPLPAYPLKPEAFQEAKSPLMVAPNAQLLAAERAGQSCRDLCASRGEFCAPSDLRFVNRCDAMKKALFCERCERNMGSDQPAVASSRSSRSYGACLYNGDVLHHPITCEAAHRDTRRLCVCRRPFPAGISEAAPAVPATEDASSAATQASHPLRLRYRQQQMQAAQPGRQPALRQRHSRPQLQSCSARPQSLEQVSPKLCRRYEQPQIRAALPHRQPALRQRNSRPQLQSCRTRPQSLEQASHPLRLRYRQQQMQAAQPGRQPALRQRHSRPQLQSCSARPQSLEQVSPKLCRRYEQPQIRAALPHRQPALRQRDSRRLQRCSARRHSLEQASHPVRLRYRQQQMQAAQPGRQPALRQRHSRPQLQSCSARPQSLEQVSPKLCRGYEQPQIRAALPHRQPALRQRDSRRLQRCSARRHSLEQVQAFTTRQAPKPAARMRRPHVRTTPEVLRLLPTSWQRLQFPAETEPPNWAWWRWSTSQDVPFEDPTMRILHSGLG</sequence>
<keyword evidence="8" id="KW-0479">Metal-binding</keyword>
<evidence type="ECO:0000256" key="8">
    <source>
        <dbReference type="ARBA" id="ARBA00022723"/>
    </source>
</evidence>
<feature type="compositionally biased region" description="Polar residues" evidence="17">
    <location>
        <begin position="445"/>
        <end position="455"/>
    </location>
</feature>
<comment type="similarity">
    <text evidence="4">Belongs to the glycosyltransferase 13 family.</text>
</comment>